<dbReference type="EMBL" id="AP014685">
    <property type="protein sequence ID" value="BAR53428.1"/>
    <property type="molecule type" value="Genomic_DNA"/>
</dbReference>
<evidence type="ECO:0000256" key="1">
    <source>
        <dbReference type="ARBA" id="ARBA00023002"/>
    </source>
</evidence>
<keyword evidence="1" id="KW-0560">Oxidoreductase</keyword>
<organism evidence="3 4">
    <name type="scientific">Bradyrhizobium diazoefficiens</name>
    <dbReference type="NCBI Taxonomy" id="1355477"/>
    <lineage>
        <taxon>Bacteria</taxon>
        <taxon>Pseudomonadati</taxon>
        <taxon>Pseudomonadota</taxon>
        <taxon>Alphaproteobacteria</taxon>
        <taxon>Hyphomicrobiales</taxon>
        <taxon>Nitrobacteraceae</taxon>
        <taxon>Bradyrhizobium</taxon>
    </lineage>
</organism>
<dbReference type="AlphaFoldDB" id="A0A0E4FRY5"/>
<protein>
    <submittedName>
        <fullName evidence="3">Aldo-keto reductase</fullName>
    </submittedName>
</protein>
<gene>
    <name evidence="3" type="ORF">NK6_240</name>
</gene>
<accession>A0A0E4FRY5</accession>
<dbReference type="Proteomes" id="UP000063308">
    <property type="component" value="Chromosome"/>
</dbReference>
<evidence type="ECO:0000313" key="3">
    <source>
        <dbReference type="EMBL" id="BAR53428.1"/>
    </source>
</evidence>
<dbReference type="Gene3D" id="3.20.20.100">
    <property type="entry name" value="NADP-dependent oxidoreductase domain"/>
    <property type="match status" value="1"/>
</dbReference>
<name>A0A0E4FRY5_9BRAD</name>
<proteinExistence type="predicted"/>
<dbReference type="InterPro" id="IPR036812">
    <property type="entry name" value="NAD(P)_OxRdtase_dom_sf"/>
</dbReference>
<dbReference type="PANTHER" id="PTHR43625:SF27">
    <property type="entry name" value="ALDO-KETO REDUCTASE"/>
    <property type="match status" value="1"/>
</dbReference>
<feature type="domain" description="NADP-dependent oxidoreductase" evidence="2">
    <location>
        <begin position="49"/>
        <end position="339"/>
    </location>
</feature>
<dbReference type="Pfam" id="PF00248">
    <property type="entry name" value="Aldo_ket_red"/>
    <property type="match status" value="1"/>
</dbReference>
<dbReference type="SUPFAM" id="SSF51430">
    <property type="entry name" value="NAD(P)-linked oxidoreductase"/>
    <property type="match status" value="1"/>
</dbReference>
<sequence length="360" mass="39056">MNPGHEYMPVLSPNRRLARDLNSQPNVIARRAAMQMRKLGKSGLEVSALGLGCMGLSYGYGPATETSQAIALIRTAFERGVTFFYTAEAYGPFVNEELLGEALAPIRDKVVIATKFGFKGGKVEDGLDSRPANVKAVAEAALKRLKTDRIDLFYQHRVDPDVPVEDTAGAVKDLIRDGKVLHFGMSEAGAQTIRRAHAVQPVTALQSEYSLWWREPEQEILPTLEELGIGFVPFSPLGKGFLTGAITESTTFDKSDFRNIVPRFSSSARKSNQTLVDLLGEIATAKKVTPAQIALAWLLAQKPWIVPIPGTTKLHRLEENVGAAAVTLSDADLAAIAAVLAKVAVQGDRYPAHLQARVGR</sequence>
<dbReference type="GO" id="GO:0005737">
    <property type="term" value="C:cytoplasm"/>
    <property type="evidence" value="ECO:0007669"/>
    <property type="project" value="TreeGrafter"/>
</dbReference>
<dbReference type="PANTHER" id="PTHR43625">
    <property type="entry name" value="AFLATOXIN B1 ALDEHYDE REDUCTASE"/>
    <property type="match status" value="1"/>
</dbReference>
<reference evidence="3 4" key="1">
    <citation type="submission" date="2014-11" db="EMBL/GenBank/DDBJ databases">
        <title>Symbiosis island explosion on the genome of extra-slow-growing strains of soybean bradyrhizobia with massive insertion sequences.</title>
        <authorList>
            <person name="Iida T."/>
            <person name="Minamisawa K."/>
        </authorList>
    </citation>
    <scope>NUCLEOTIDE SEQUENCE [LARGE SCALE GENOMIC DNA]</scope>
    <source>
        <strain evidence="3 4">NK6</strain>
    </source>
</reference>
<dbReference type="InterPro" id="IPR050791">
    <property type="entry name" value="Aldo-Keto_reductase"/>
</dbReference>
<evidence type="ECO:0000259" key="2">
    <source>
        <dbReference type="Pfam" id="PF00248"/>
    </source>
</evidence>
<dbReference type="CDD" id="cd19078">
    <property type="entry name" value="AKR_AKR13C1_2"/>
    <property type="match status" value="1"/>
</dbReference>
<dbReference type="GO" id="GO:0016491">
    <property type="term" value="F:oxidoreductase activity"/>
    <property type="evidence" value="ECO:0007669"/>
    <property type="project" value="UniProtKB-KW"/>
</dbReference>
<evidence type="ECO:0000313" key="4">
    <source>
        <dbReference type="Proteomes" id="UP000063308"/>
    </source>
</evidence>
<dbReference type="InterPro" id="IPR023210">
    <property type="entry name" value="NADP_OxRdtase_dom"/>
</dbReference>